<evidence type="ECO:0000256" key="3">
    <source>
        <dbReference type="SAM" id="MobiDB-lite"/>
    </source>
</evidence>
<evidence type="ECO:0000256" key="1">
    <source>
        <dbReference type="ARBA" id="ARBA00006159"/>
    </source>
</evidence>
<dbReference type="STRING" id="945553.A0A0D2MGC5"/>
<dbReference type="PANTHER" id="PTHR45849">
    <property type="entry name" value="FACT COMPLEX SUBUNIT SSRP1"/>
    <property type="match status" value="1"/>
</dbReference>
<feature type="domain" description="Histone chaperone RTT106/FACT complex subunit SPT16-like middle" evidence="4">
    <location>
        <begin position="279"/>
        <end position="384"/>
    </location>
</feature>
<feature type="compositionally biased region" description="Acidic residues" evidence="3">
    <location>
        <begin position="457"/>
        <end position="476"/>
    </location>
</feature>
<evidence type="ECO:0000256" key="2">
    <source>
        <dbReference type="ARBA" id="ARBA00025370"/>
    </source>
</evidence>
<feature type="region of interest" description="Disordered" evidence="3">
    <location>
        <begin position="71"/>
        <end position="120"/>
    </location>
</feature>
<dbReference type="EMBL" id="KN817548">
    <property type="protein sequence ID" value="KJA22653.1"/>
    <property type="molecule type" value="Genomic_DNA"/>
</dbReference>
<dbReference type="OMA" id="AMPEAHR"/>
<dbReference type="InterPro" id="IPR011993">
    <property type="entry name" value="PH-like_dom_sf"/>
</dbReference>
<comment type="similarity">
    <text evidence="1">Belongs to the RTT106 family.</text>
</comment>
<feature type="compositionally biased region" description="Basic and acidic residues" evidence="3">
    <location>
        <begin position="447"/>
        <end position="456"/>
    </location>
</feature>
<evidence type="ECO:0000313" key="5">
    <source>
        <dbReference type="EMBL" id="KJA22653.1"/>
    </source>
</evidence>
<dbReference type="Pfam" id="PF08512">
    <property type="entry name" value="Rttp106-like_middle"/>
    <property type="match status" value="1"/>
</dbReference>
<sequence length="529" mass="56766">MASDSMYLRAIIPSLPAEIAQKIRSLCTTPANEIMLENLVRLLAGGEHAADAPTSIQEQWLEKQAATKKVLSTLQPTNSEKKRSREDEPLDGSQLPKRVRLSPPPSAPSGPNDIPTGKPLFTLHALSTTSPVRKKVDITITTTTITLTNTSSRAIEATVPLASIRRAFIVPTRGKSKAHWTVVLLSSDIPEKGKATPGTTPENQQVIFGVDATTSAPLTTTSYIDPSEPAVNVSPKATETLPFLHDFLAHLHVPAIAPSTAVFRSVCAGTGKSASPDGIPGVEAYRAAKAGSLWFTREGVLWGESKPCEFWPVEDLRGAADGLRIIGSGRTCTVILTRRGAPPGEGPAEDEEMGEETEFGMVDAKEREGINEWVRSHRHLFGRAPGALPEEDSKDVKMKAVNSGPLTIRTLMEGSDSEDDDFSASVSDLDGSEQSTDGNTSDEDVGDKESGEHDSEADAEGSADDLKEEEEEEEELDPAHHPLLRPGAMPKMSKAALEMAVGIVENDLTGSSAQGRDEPEEEEEDELED</sequence>
<comment type="function">
    <text evidence="2">Component of the FACT complex, a general chromatin factor that acts to reorganize nucleosomes. The FACT complex is involved in multiple processes that require DNA as a template such as mRNA elongation, DNA replication and DNA repair. During transcription elongation the FACT complex acts as a histone chaperone that both destabilizes and restores nucleosomal structure. It facilitates the passage of RNA polymerase II and transcription by promoting the dissociation of one histone H2A-H2B dimer from the nucleosome, then subsequently promotes the reestablishment of the nucleosome following the passage of RNA polymerase II.</text>
</comment>
<proteinExistence type="inferred from homology"/>
<dbReference type="GO" id="GO:0031491">
    <property type="term" value="F:nucleosome binding"/>
    <property type="evidence" value="ECO:0007669"/>
    <property type="project" value="TreeGrafter"/>
</dbReference>
<dbReference type="AlphaFoldDB" id="A0A0D2MGC5"/>
<dbReference type="PANTHER" id="PTHR45849:SF3">
    <property type="entry name" value="HISTONE CHAPERONE RTT106"/>
    <property type="match status" value="1"/>
</dbReference>
<feature type="region of interest" description="Disordered" evidence="3">
    <location>
        <begin position="411"/>
        <end position="529"/>
    </location>
</feature>
<reference evidence="6" key="1">
    <citation type="submission" date="2014-04" db="EMBL/GenBank/DDBJ databases">
        <title>Evolutionary Origins and Diversification of the Mycorrhizal Mutualists.</title>
        <authorList>
            <consortium name="DOE Joint Genome Institute"/>
            <consortium name="Mycorrhizal Genomics Consortium"/>
            <person name="Kohler A."/>
            <person name="Kuo A."/>
            <person name="Nagy L.G."/>
            <person name="Floudas D."/>
            <person name="Copeland A."/>
            <person name="Barry K.W."/>
            <person name="Cichocki N."/>
            <person name="Veneault-Fourrey C."/>
            <person name="LaButti K."/>
            <person name="Lindquist E.A."/>
            <person name="Lipzen A."/>
            <person name="Lundell T."/>
            <person name="Morin E."/>
            <person name="Murat C."/>
            <person name="Riley R."/>
            <person name="Ohm R."/>
            <person name="Sun H."/>
            <person name="Tunlid A."/>
            <person name="Henrissat B."/>
            <person name="Grigoriev I.V."/>
            <person name="Hibbett D.S."/>
            <person name="Martin F."/>
        </authorList>
    </citation>
    <scope>NUCLEOTIDE SEQUENCE [LARGE SCALE GENOMIC DNA]</scope>
    <source>
        <strain evidence="6">FD-334 SS-4</strain>
    </source>
</reference>
<evidence type="ECO:0000313" key="6">
    <source>
        <dbReference type="Proteomes" id="UP000054270"/>
    </source>
</evidence>
<evidence type="ECO:0000259" key="4">
    <source>
        <dbReference type="SMART" id="SM01287"/>
    </source>
</evidence>
<organism evidence="5 6">
    <name type="scientific">Hypholoma sublateritium (strain FD-334 SS-4)</name>
    <dbReference type="NCBI Taxonomy" id="945553"/>
    <lineage>
        <taxon>Eukaryota</taxon>
        <taxon>Fungi</taxon>
        <taxon>Dikarya</taxon>
        <taxon>Basidiomycota</taxon>
        <taxon>Agaricomycotina</taxon>
        <taxon>Agaricomycetes</taxon>
        <taxon>Agaricomycetidae</taxon>
        <taxon>Agaricales</taxon>
        <taxon>Agaricineae</taxon>
        <taxon>Strophariaceae</taxon>
        <taxon>Hypholoma</taxon>
    </lineage>
</organism>
<dbReference type="Proteomes" id="UP000054270">
    <property type="component" value="Unassembled WGS sequence"/>
</dbReference>
<dbReference type="Gene3D" id="2.30.29.30">
    <property type="entry name" value="Pleckstrin-homology domain (PH domain)/Phosphotyrosine-binding domain (PTB)"/>
    <property type="match status" value="1"/>
</dbReference>
<dbReference type="GO" id="GO:0042393">
    <property type="term" value="F:histone binding"/>
    <property type="evidence" value="ECO:0007669"/>
    <property type="project" value="TreeGrafter"/>
</dbReference>
<dbReference type="InterPro" id="IPR013719">
    <property type="entry name" value="RTT106/SPT16-like_middle_dom"/>
</dbReference>
<feature type="compositionally biased region" description="Acidic residues" evidence="3">
    <location>
        <begin position="518"/>
        <end position="529"/>
    </location>
</feature>
<keyword evidence="6" id="KW-1185">Reference proteome</keyword>
<gene>
    <name evidence="5" type="ORF">HYPSUDRAFT_186028</name>
</gene>
<accession>A0A0D2MGC5</accession>
<dbReference type="OrthoDB" id="75754at2759"/>
<dbReference type="SMART" id="SM01287">
    <property type="entry name" value="Rtt106"/>
    <property type="match status" value="1"/>
</dbReference>
<dbReference type="InterPro" id="IPR050454">
    <property type="entry name" value="RTT106/SSRP1_HistChap/FACT"/>
</dbReference>
<dbReference type="SUPFAM" id="SSF50729">
    <property type="entry name" value="PH domain-like"/>
    <property type="match status" value="1"/>
</dbReference>
<name>A0A0D2MGC5_HYPSF</name>
<protein>
    <recommendedName>
        <fullName evidence="4">Histone chaperone RTT106/FACT complex subunit SPT16-like middle domain-containing protein</fullName>
    </recommendedName>
</protein>